<dbReference type="InterPro" id="IPR036388">
    <property type="entry name" value="WH-like_DNA-bd_sf"/>
</dbReference>
<keyword evidence="2" id="KW-0963">Cytoplasm</keyword>
<evidence type="ECO:0000313" key="6">
    <source>
        <dbReference type="EMBL" id="KAL2491441.1"/>
    </source>
</evidence>
<evidence type="ECO:0000256" key="1">
    <source>
        <dbReference type="ARBA" id="ARBA00004496"/>
    </source>
</evidence>
<dbReference type="Gene3D" id="1.10.10.10">
    <property type="entry name" value="Winged helix-like DNA-binding domain superfamily/Winged helix DNA-binding domain"/>
    <property type="match status" value="1"/>
</dbReference>
<sequence>MPVFPEDYKIRKSELTKLWVAVGFIKPDRSKSWKRWQRSTWEDLLDRNMILVYERSYTGKIKICSIHDLMRDLCVRKAQEENFLHLYDGRVTYNQCRLPASISNLFNLQTLIIYSETQ</sequence>
<protein>
    <submittedName>
        <fullName evidence="6">Disease resistance RPP13-like protein 3</fullName>
    </submittedName>
</protein>
<dbReference type="Proteomes" id="UP001604336">
    <property type="component" value="Unassembled WGS sequence"/>
</dbReference>
<keyword evidence="3" id="KW-0547">Nucleotide-binding</keyword>
<evidence type="ECO:0000313" key="7">
    <source>
        <dbReference type="Proteomes" id="UP001604336"/>
    </source>
</evidence>
<organism evidence="6 7">
    <name type="scientific">Abeliophyllum distichum</name>
    <dbReference type="NCBI Taxonomy" id="126358"/>
    <lineage>
        <taxon>Eukaryota</taxon>
        <taxon>Viridiplantae</taxon>
        <taxon>Streptophyta</taxon>
        <taxon>Embryophyta</taxon>
        <taxon>Tracheophyta</taxon>
        <taxon>Spermatophyta</taxon>
        <taxon>Magnoliopsida</taxon>
        <taxon>eudicotyledons</taxon>
        <taxon>Gunneridae</taxon>
        <taxon>Pentapetalae</taxon>
        <taxon>asterids</taxon>
        <taxon>lamiids</taxon>
        <taxon>Lamiales</taxon>
        <taxon>Oleaceae</taxon>
        <taxon>Forsythieae</taxon>
        <taxon>Abeliophyllum</taxon>
    </lineage>
</organism>
<feature type="domain" description="Disease resistance protein winged helix" evidence="5">
    <location>
        <begin position="3"/>
        <end position="74"/>
    </location>
</feature>
<evidence type="ECO:0000256" key="3">
    <source>
        <dbReference type="ARBA" id="ARBA00022741"/>
    </source>
</evidence>
<dbReference type="PANTHER" id="PTHR23155">
    <property type="entry name" value="DISEASE RESISTANCE PROTEIN RP"/>
    <property type="match status" value="1"/>
</dbReference>
<accession>A0ABD1RSW1</accession>
<dbReference type="AlphaFoldDB" id="A0ABD1RSW1"/>
<proteinExistence type="predicted"/>
<reference evidence="7" key="1">
    <citation type="submission" date="2024-07" db="EMBL/GenBank/DDBJ databases">
        <title>Two chromosome-level genome assemblies of Korean endemic species Abeliophyllum distichum and Forsythia ovata (Oleaceae).</title>
        <authorList>
            <person name="Jang H."/>
        </authorList>
    </citation>
    <scope>NUCLEOTIDE SEQUENCE [LARGE SCALE GENOMIC DNA]</scope>
</reference>
<keyword evidence="7" id="KW-1185">Reference proteome</keyword>
<gene>
    <name evidence="6" type="ORF">Adt_27069</name>
</gene>
<evidence type="ECO:0000256" key="4">
    <source>
        <dbReference type="ARBA" id="ARBA00022840"/>
    </source>
</evidence>
<dbReference type="InterPro" id="IPR058922">
    <property type="entry name" value="WHD_DRP"/>
</dbReference>
<dbReference type="InterPro" id="IPR044974">
    <property type="entry name" value="Disease_R_plants"/>
</dbReference>
<name>A0ABD1RSW1_9LAMI</name>
<comment type="subcellular location">
    <subcellularLocation>
        <location evidence="1">Cytoplasm</location>
    </subcellularLocation>
</comment>
<evidence type="ECO:0000259" key="5">
    <source>
        <dbReference type="Pfam" id="PF23559"/>
    </source>
</evidence>
<keyword evidence="4" id="KW-0067">ATP-binding</keyword>
<dbReference type="PANTHER" id="PTHR23155:SF1152">
    <property type="entry name" value="AAA+ ATPASE DOMAIN-CONTAINING PROTEIN"/>
    <property type="match status" value="1"/>
</dbReference>
<dbReference type="EMBL" id="JBFOLK010000008">
    <property type="protein sequence ID" value="KAL2491441.1"/>
    <property type="molecule type" value="Genomic_DNA"/>
</dbReference>
<dbReference type="Pfam" id="PF23559">
    <property type="entry name" value="WHD_DRP"/>
    <property type="match status" value="1"/>
</dbReference>
<evidence type="ECO:0000256" key="2">
    <source>
        <dbReference type="ARBA" id="ARBA00022490"/>
    </source>
</evidence>
<dbReference type="GO" id="GO:0005737">
    <property type="term" value="C:cytoplasm"/>
    <property type="evidence" value="ECO:0007669"/>
    <property type="project" value="UniProtKB-SubCell"/>
</dbReference>
<comment type="caution">
    <text evidence="6">The sequence shown here is derived from an EMBL/GenBank/DDBJ whole genome shotgun (WGS) entry which is preliminary data.</text>
</comment>